<comment type="caution">
    <text evidence="1">The sequence shown here is derived from an EMBL/GenBank/DDBJ whole genome shotgun (WGS) entry which is preliminary data.</text>
</comment>
<dbReference type="AlphaFoldDB" id="A0A7Y0EKM9"/>
<dbReference type="RefSeq" id="WP_169299801.1">
    <property type="nucleotide sequence ID" value="NZ_JABBNI010000063.1"/>
</dbReference>
<sequence>MILELINSKISREKLYKRIYEPYEVTKTEKITEDSDTTFYEPLAEILMLIHMNK</sequence>
<evidence type="ECO:0000313" key="2">
    <source>
        <dbReference type="Proteomes" id="UP000537131"/>
    </source>
</evidence>
<gene>
    <name evidence="1" type="ORF">HBE96_21785</name>
</gene>
<dbReference type="Proteomes" id="UP000537131">
    <property type="component" value="Unassembled WGS sequence"/>
</dbReference>
<evidence type="ECO:0000313" key="1">
    <source>
        <dbReference type="EMBL" id="NMM65218.1"/>
    </source>
</evidence>
<reference evidence="1 2" key="1">
    <citation type="submission" date="2020-06" db="EMBL/GenBank/DDBJ databases">
        <title>Complete Genome Sequence of Clostridium muelleri sp. nov. P21T, an Acid-Alcohol Producing Acetogen Isolated from Old Hay.</title>
        <authorList>
            <person name="Duncan K.E."/>
            <person name="Tanner R.S."/>
        </authorList>
    </citation>
    <scope>NUCLEOTIDE SEQUENCE [LARGE SCALE GENOMIC DNA]</scope>
    <source>
        <strain evidence="1 2">P21</strain>
    </source>
</reference>
<dbReference type="EMBL" id="JABBNI010000063">
    <property type="protein sequence ID" value="NMM65218.1"/>
    <property type="molecule type" value="Genomic_DNA"/>
</dbReference>
<organism evidence="1 2">
    <name type="scientific">Clostridium muellerianum</name>
    <dbReference type="NCBI Taxonomy" id="2716538"/>
    <lineage>
        <taxon>Bacteria</taxon>
        <taxon>Bacillati</taxon>
        <taxon>Bacillota</taxon>
        <taxon>Clostridia</taxon>
        <taxon>Eubacteriales</taxon>
        <taxon>Clostridiaceae</taxon>
        <taxon>Clostridium</taxon>
    </lineage>
</organism>
<keyword evidence="2" id="KW-1185">Reference proteome</keyword>
<accession>A0A7Y0EKM9</accession>
<name>A0A7Y0EKM9_9CLOT</name>
<protein>
    <submittedName>
        <fullName evidence="1">Uncharacterized protein</fullName>
    </submittedName>
</protein>
<proteinExistence type="predicted"/>